<dbReference type="InterPro" id="IPR008949">
    <property type="entry name" value="Isoprenoid_synthase_dom_sf"/>
</dbReference>
<protein>
    <submittedName>
        <fullName evidence="6">Unannotated protein</fullName>
    </submittedName>
</protein>
<keyword evidence="3" id="KW-0808">Transferase</keyword>
<dbReference type="GO" id="GO:0008299">
    <property type="term" value="P:isoprenoid biosynthetic process"/>
    <property type="evidence" value="ECO:0007669"/>
    <property type="project" value="InterPro"/>
</dbReference>
<dbReference type="GO" id="GO:0004659">
    <property type="term" value="F:prenyltransferase activity"/>
    <property type="evidence" value="ECO:0007669"/>
    <property type="project" value="InterPro"/>
</dbReference>
<gene>
    <name evidence="6" type="ORF">UFOPK3774_00489</name>
</gene>
<dbReference type="PROSITE" id="PS00723">
    <property type="entry name" value="POLYPRENYL_SYNTHASE_1"/>
    <property type="match status" value="1"/>
</dbReference>
<dbReference type="EMBL" id="CAFBNG010000069">
    <property type="protein sequence ID" value="CAB4938458.1"/>
    <property type="molecule type" value="Genomic_DNA"/>
</dbReference>
<dbReference type="SFLD" id="SFLDS00005">
    <property type="entry name" value="Isoprenoid_Synthase_Type_I"/>
    <property type="match status" value="1"/>
</dbReference>
<dbReference type="InterPro" id="IPR000092">
    <property type="entry name" value="Polyprenyl_synt"/>
</dbReference>
<name>A0A6J7J513_9ZZZZ</name>
<dbReference type="GO" id="GO:0046872">
    <property type="term" value="F:metal ion binding"/>
    <property type="evidence" value="ECO:0007669"/>
    <property type="project" value="UniProtKB-KW"/>
</dbReference>
<dbReference type="PANTHER" id="PTHR12001">
    <property type="entry name" value="GERANYLGERANYL PYROPHOSPHATE SYNTHASE"/>
    <property type="match status" value="1"/>
</dbReference>
<comment type="similarity">
    <text evidence="2">Belongs to the FPP/GGPP synthase family.</text>
</comment>
<organism evidence="6">
    <name type="scientific">freshwater metagenome</name>
    <dbReference type="NCBI Taxonomy" id="449393"/>
    <lineage>
        <taxon>unclassified sequences</taxon>
        <taxon>metagenomes</taxon>
        <taxon>ecological metagenomes</taxon>
    </lineage>
</organism>
<evidence type="ECO:0000256" key="5">
    <source>
        <dbReference type="ARBA" id="ARBA00022842"/>
    </source>
</evidence>
<keyword evidence="5" id="KW-0460">Magnesium</keyword>
<evidence type="ECO:0000256" key="2">
    <source>
        <dbReference type="ARBA" id="ARBA00006706"/>
    </source>
</evidence>
<accession>A0A6J7J513</accession>
<dbReference type="CDD" id="cd00685">
    <property type="entry name" value="Trans_IPPS_HT"/>
    <property type="match status" value="1"/>
</dbReference>
<dbReference type="Pfam" id="PF00348">
    <property type="entry name" value="polyprenyl_synt"/>
    <property type="match status" value="1"/>
</dbReference>
<sequence>MAHSAKKAVIDLRSRVEVALRDFLSNEAKYLHGIGDELTPAMSALTSFLLDSGKRLRPLFAAVGYFGAGGNDDDGVLRAVASLELLQACALIHDDLMDASDTRRGKPSIHKQFEALHGDGGWHGSPEDFGRAASVLLGDLALVWSSQMLHRSGIPHSVMSNVLRISDEMRVELMSGQYLDVYEQTRDTHDLARSLKIARYKSGKYTIERPLHFGAALSGAPLDSDIFATYSAFGLPLGEAFQLRDDLLGVFGDPAATGKPAGDDLREGKHTALIAIAVERLTGSDKATFSQLFGNEQLDSNGIEQLRSLIVATGADQEIEQMIETLTSNARTALDDGKIAPTALSLFEELATSATRRSV</sequence>
<dbReference type="PROSITE" id="PS00444">
    <property type="entry name" value="POLYPRENYL_SYNTHASE_2"/>
    <property type="match status" value="1"/>
</dbReference>
<dbReference type="PANTHER" id="PTHR12001:SF85">
    <property type="entry name" value="SHORT CHAIN ISOPRENYL DIPHOSPHATE SYNTHASE"/>
    <property type="match status" value="1"/>
</dbReference>
<evidence type="ECO:0000256" key="3">
    <source>
        <dbReference type="ARBA" id="ARBA00022679"/>
    </source>
</evidence>
<dbReference type="AlphaFoldDB" id="A0A6J7J513"/>
<evidence type="ECO:0000256" key="4">
    <source>
        <dbReference type="ARBA" id="ARBA00022723"/>
    </source>
</evidence>
<evidence type="ECO:0000313" key="6">
    <source>
        <dbReference type="EMBL" id="CAB4938458.1"/>
    </source>
</evidence>
<proteinExistence type="inferred from homology"/>
<keyword evidence="4" id="KW-0479">Metal-binding</keyword>
<evidence type="ECO:0000256" key="1">
    <source>
        <dbReference type="ARBA" id="ARBA00001946"/>
    </source>
</evidence>
<dbReference type="Gene3D" id="1.10.600.10">
    <property type="entry name" value="Farnesyl Diphosphate Synthase"/>
    <property type="match status" value="1"/>
</dbReference>
<dbReference type="InterPro" id="IPR033749">
    <property type="entry name" value="Polyprenyl_synt_CS"/>
</dbReference>
<comment type="cofactor">
    <cofactor evidence="1">
        <name>Mg(2+)</name>
        <dbReference type="ChEBI" id="CHEBI:18420"/>
    </cofactor>
</comment>
<reference evidence="6" key="1">
    <citation type="submission" date="2020-05" db="EMBL/GenBank/DDBJ databases">
        <authorList>
            <person name="Chiriac C."/>
            <person name="Salcher M."/>
            <person name="Ghai R."/>
            <person name="Kavagutti S V."/>
        </authorList>
    </citation>
    <scope>NUCLEOTIDE SEQUENCE</scope>
</reference>
<dbReference type="SFLD" id="SFLDG01017">
    <property type="entry name" value="Polyprenyl_Transferase_Like"/>
    <property type="match status" value="1"/>
</dbReference>
<dbReference type="SUPFAM" id="SSF48576">
    <property type="entry name" value="Terpenoid synthases"/>
    <property type="match status" value="1"/>
</dbReference>